<sequence length="321" mass="32610">MDKRTDATTDAGFTSAAGRAPGAAMLTAYAQLAGSMILTGVNVGVAKTLAGALPIAMILGLRCLLAVAVLLPLSLWRDGLRPPPRGALLNLFWQALLGTVLYNAALLLGLRLTTALEGGLMLAAIPAVVALGAALLLRERLTPRGWAAALLAAGGIGAVTLARSGGGGSGGGSLAGNALVLLAVCGEAAYALLSKRLAGRMPVLTASLWMQIFSAMLLLPAWLPLAIPWPGAAGVLADPLLAGLLVFHGLTASVFSLLLWYSGLRRAPAGLAGVFMAFLPASAAVTAVLFLGEPMTTAHLAGFALMLASLLLATWPARRRA</sequence>
<dbReference type="PANTHER" id="PTHR32322:SF18">
    <property type="entry name" value="S-ADENOSYLMETHIONINE_S-ADENOSYLHOMOCYSTEINE TRANSPORTER"/>
    <property type="match status" value="1"/>
</dbReference>
<reference evidence="8 9" key="1">
    <citation type="journal article" date="2019" name="Microb. Pathog.">
        <title>Comparison of VITEK 2, MALDI-TOF MS, 16S rRNA gene sequencing, and whole-genome sequencing for identification of Roseomonas mucosa.</title>
        <authorList>
            <person name="Rudolph W.W."/>
            <person name="Gunzer F."/>
            <person name="Trauth M."/>
            <person name="Bunk B."/>
            <person name="Bigge R."/>
            <person name="Schrottner P."/>
        </authorList>
    </citation>
    <scope>NUCLEOTIDE SEQUENCE [LARGE SCALE GENOMIC DNA]</scope>
    <source>
        <strain evidence="8 9">DSM 103800</strain>
    </source>
</reference>
<keyword evidence="4 6" id="KW-1133">Transmembrane helix</keyword>
<evidence type="ECO:0000256" key="1">
    <source>
        <dbReference type="ARBA" id="ARBA00004651"/>
    </source>
</evidence>
<feature type="transmembrane region" description="Helical" evidence="6">
    <location>
        <begin position="144"/>
        <end position="162"/>
    </location>
</feature>
<comment type="caution">
    <text evidence="8">The sequence shown here is derived from an EMBL/GenBank/DDBJ whole genome shotgun (WGS) entry which is preliminary data.</text>
</comment>
<feature type="transmembrane region" description="Helical" evidence="6">
    <location>
        <begin position="52"/>
        <end position="76"/>
    </location>
</feature>
<dbReference type="RefSeq" id="WP_083670449.1">
    <property type="nucleotide sequence ID" value="NZ_CP015583.1"/>
</dbReference>
<feature type="transmembrane region" description="Helical" evidence="6">
    <location>
        <begin position="239"/>
        <end position="261"/>
    </location>
</feature>
<keyword evidence="5 6" id="KW-0472">Membrane</keyword>
<evidence type="ECO:0000259" key="7">
    <source>
        <dbReference type="Pfam" id="PF00892"/>
    </source>
</evidence>
<feature type="transmembrane region" description="Helical" evidence="6">
    <location>
        <begin position="298"/>
        <end position="317"/>
    </location>
</feature>
<dbReference type="InterPro" id="IPR037185">
    <property type="entry name" value="EmrE-like"/>
</dbReference>
<gene>
    <name evidence="8" type="ORF">RQ831_00090</name>
</gene>
<evidence type="ECO:0000256" key="4">
    <source>
        <dbReference type="ARBA" id="ARBA00022989"/>
    </source>
</evidence>
<dbReference type="InterPro" id="IPR050638">
    <property type="entry name" value="AA-Vitamin_Transporters"/>
</dbReference>
<feature type="domain" description="EamA" evidence="7">
    <location>
        <begin position="176"/>
        <end position="314"/>
    </location>
</feature>
<evidence type="ECO:0000256" key="3">
    <source>
        <dbReference type="ARBA" id="ARBA00022692"/>
    </source>
</evidence>
<dbReference type="InterPro" id="IPR000620">
    <property type="entry name" value="EamA_dom"/>
</dbReference>
<keyword evidence="9" id="KW-1185">Reference proteome</keyword>
<feature type="domain" description="EamA" evidence="7">
    <location>
        <begin position="31"/>
        <end position="159"/>
    </location>
</feature>
<dbReference type="Pfam" id="PF00892">
    <property type="entry name" value="EamA"/>
    <property type="match status" value="2"/>
</dbReference>
<feature type="transmembrane region" description="Helical" evidence="6">
    <location>
        <begin position="174"/>
        <end position="193"/>
    </location>
</feature>
<evidence type="ECO:0000256" key="2">
    <source>
        <dbReference type="ARBA" id="ARBA00022475"/>
    </source>
</evidence>
<feature type="transmembrane region" description="Helical" evidence="6">
    <location>
        <begin position="205"/>
        <end position="227"/>
    </location>
</feature>
<evidence type="ECO:0000256" key="5">
    <source>
        <dbReference type="ARBA" id="ARBA00023136"/>
    </source>
</evidence>
<proteinExistence type="predicted"/>
<keyword evidence="3 6" id="KW-0812">Transmembrane</keyword>
<protein>
    <submittedName>
        <fullName evidence="8">DMT family transporter</fullName>
    </submittedName>
</protein>
<evidence type="ECO:0000256" key="6">
    <source>
        <dbReference type="SAM" id="Phobius"/>
    </source>
</evidence>
<dbReference type="SUPFAM" id="SSF103481">
    <property type="entry name" value="Multidrug resistance efflux transporter EmrE"/>
    <property type="match status" value="2"/>
</dbReference>
<dbReference type="EMBL" id="JAVVDO010000001">
    <property type="protein sequence ID" value="MDT8329429.1"/>
    <property type="molecule type" value="Genomic_DNA"/>
</dbReference>
<evidence type="ECO:0000313" key="8">
    <source>
        <dbReference type="EMBL" id="MDT8329429.1"/>
    </source>
</evidence>
<keyword evidence="2" id="KW-1003">Cell membrane</keyword>
<feature type="transmembrane region" description="Helical" evidence="6">
    <location>
        <begin position="88"/>
        <end position="112"/>
    </location>
</feature>
<evidence type="ECO:0000313" key="9">
    <source>
        <dbReference type="Proteomes" id="UP001258945"/>
    </source>
</evidence>
<name>A0ABU3MAG8_9PROT</name>
<dbReference type="Proteomes" id="UP001258945">
    <property type="component" value="Unassembled WGS sequence"/>
</dbReference>
<feature type="transmembrane region" description="Helical" evidence="6">
    <location>
        <begin position="118"/>
        <end position="137"/>
    </location>
</feature>
<comment type="subcellular location">
    <subcellularLocation>
        <location evidence="1">Cell membrane</location>
        <topology evidence="1">Multi-pass membrane protein</topology>
    </subcellularLocation>
</comment>
<feature type="transmembrane region" description="Helical" evidence="6">
    <location>
        <begin position="273"/>
        <end position="292"/>
    </location>
</feature>
<organism evidence="8 9">
    <name type="scientific">Roseomonas gilardii</name>
    <dbReference type="NCBI Taxonomy" id="257708"/>
    <lineage>
        <taxon>Bacteria</taxon>
        <taxon>Pseudomonadati</taxon>
        <taxon>Pseudomonadota</taxon>
        <taxon>Alphaproteobacteria</taxon>
        <taxon>Acetobacterales</taxon>
        <taxon>Roseomonadaceae</taxon>
        <taxon>Roseomonas</taxon>
    </lineage>
</organism>
<dbReference type="PANTHER" id="PTHR32322">
    <property type="entry name" value="INNER MEMBRANE TRANSPORTER"/>
    <property type="match status" value="1"/>
</dbReference>
<accession>A0ABU3MAG8</accession>